<dbReference type="Gene3D" id="2.160.20.120">
    <property type="match status" value="1"/>
</dbReference>
<dbReference type="Proteomes" id="UP001597357">
    <property type="component" value="Unassembled WGS sequence"/>
</dbReference>
<dbReference type="RefSeq" id="WP_379047201.1">
    <property type="nucleotide sequence ID" value="NZ_JBHULZ010000041.1"/>
</dbReference>
<proteinExistence type="predicted"/>
<dbReference type="EMBL" id="JBHULZ010000041">
    <property type="protein sequence ID" value="MFD2698135.1"/>
    <property type="molecule type" value="Genomic_DNA"/>
</dbReference>
<feature type="domain" description="Putative auto-transporter adhesin head GIN" evidence="1">
    <location>
        <begin position="31"/>
        <end position="210"/>
    </location>
</feature>
<dbReference type="InterPro" id="IPR021255">
    <property type="entry name" value="DUF2807"/>
</dbReference>
<gene>
    <name evidence="2" type="ORF">ACFSQ0_09045</name>
</gene>
<evidence type="ECO:0000313" key="2">
    <source>
        <dbReference type="EMBL" id="MFD2698135.1"/>
    </source>
</evidence>
<evidence type="ECO:0000259" key="1">
    <source>
        <dbReference type="Pfam" id="PF10988"/>
    </source>
</evidence>
<sequence>MKNVIGIFSILWLAILQPQILNAQRNFEVDDFKEVKVFSKIHVQVKIAETNRVEIKTGSPDDISIFVEEGILKIKSALKNLWEDEDIQIDVYAKNPVTLDANEGAYIYAEKINQPELHLKVQEGSEIKVVDINVKTLKLKAVTGGILIAKGLAEDQMVKVRTGAEYDGQGLISKKTTVEINAGGLAHVHATEACDAKASTGGSILIYGKPKNLNKKASFGGSISLK</sequence>
<dbReference type="Pfam" id="PF10988">
    <property type="entry name" value="DUF2807"/>
    <property type="match status" value="1"/>
</dbReference>
<keyword evidence="3" id="KW-1185">Reference proteome</keyword>
<organism evidence="2 3">
    <name type="scientific">Mesonia sediminis</name>
    <dbReference type="NCBI Taxonomy" id="1703946"/>
    <lineage>
        <taxon>Bacteria</taxon>
        <taxon>Pseudomonadati</taxon>
        <taxon>Bacteroidota</taxon>
        <taxon>Flavobacteriia</taxon>
        <taxon>Flavobacteriales</taxon>
        <taxon>Flavobacteriaceae</taxon>
        <taxon>Mesonia</taxon>
    </lineage>
</organism>
<reference evidence="3" key="1">
    <citation type="journal article" date="2019" name="Int. J. Syst. Evol. Microbiol.">
        <title>The Global Catalogue of Microorganisms (GCM) 10K type strain sequencing project: providing services to taxonomists for standard genome sequencing and annotation.</title>
        <authorList>
            <consortium name="The Broad Institute Genomics Platform"/>
            <consortium name="The Broad Institute Genome Sequencing Center for Infectious Disease"/>
            <person name="Wu L."/>
            <person name="Ma J."/>
        </authorList>
    </citation>
    <scope>NUCLEOTIDE SEQUENCE [LARGE SCALE GENOMIC DNA]</scope>
    <source>
        <strain evidence="3">KCTC 42255</strain>
    </source>
</reference>
<accession>A0ABW5SHQ8</accession>
<name>A0ABW5SHQ8_9FLAO</name>
<protein>
    <submittedName>
        <fullName evidence="2">Head GIN domain-containing protein</fullName>
    </submittedName>
</protein>
<comment type="caution">
    <text evidence="2">The sequence shown here is derived from an EMBL/GenBank/DDBJ whole genome shotgun (WGS) entry which is preliminary data.</text>
</comment>
<evidence type="ECO:0000313" key="3">
    <source>
        <dbReference type="Proteomes" id="UP001597357"/>
    </source>
</evidence>